<evidence type="ECO:0000313" key="2">
    <source>
        <dbReference type="EMBL" id="BBY14592.1"/>
    </source>
</evidence>
<dbReference type="AlphaFoldDB" id="A0AAD1MST9"/>
<evidence type="ECO:0000259" key="1">
    <source>
        <dbReference type="Pfam" id="PF08818"/>
    </source>
</evidence>
<dbReference type="EMBL" id="AP022586">
    <property type="protein sequence ID" value="BBY14592.1"/>
    <property type="molecule type" value="Genomic_DNA"/>
</dbReference>
<dbReference type="SUPFAM" id="SSF159888">
    <property type="entry name" value="YdhG-like"/>
    <property type="match status" value="1"/>
</dbReference>
<dbReference type="InterPro" id="IPR014922">
    <property type="entry name" value="YdhG-like"/>
</dbReference>
<gene>
    <name evidence="2" type="ORF">MLIT_01840</name>
</gene>
<accession>A0AAD1MST9</accession>
<organism evidence="2 3">
    <name type="scientific">Mycolicibacterium litorale</name>
    <dbReference type="NCBI Taxonomy" id="758802"/>
    <lineage>
        <taxon>Bacteria</taxon>
        <taxon>Bacillati</taxon>
        <taxon>Actinomycetota</taxon>
        <taxon>Actinomycetes</taxon>
        <taxon>Mycobacteriales</taxon>
        <taxon>Mycobacteriaceae</taxon>
        <taxon>Mycolicibacterium</taxon>
    </lineage>
</organism>
<protein>
    <recommendedName>
        <fullName evidence="1">YdhG-like domain-containing protein</fullName>
    </recommendedName>
</protein>
<dbReference type="Proteomes" id="UP000466607">
    <property type="component" value="Chromosome"/>
</dbReference>
<dbReference type="Pfam" id="PF08818">
    <property type="entry name" value="DUF1801"/>
    <property type="match status" value="1"/>
</dbReference>
<dbReference type="Gene3D" id="3.90.1150.200">
    <property type="match status" value="1"/>
</dbReference>
<proteinExistence type="predicted"/>
<sequence>MCAVTGRYSGAVTEDWRIGRVAEIRSLIKQAEPDVVEEIKWRKPSNPDGVPAFSLDGLICTLEMYKGKVKVNFAKGSSLNDPDGLFNASLQAPVGRSIDLHEDDTLDPEAFKALIQEAVRVNRT</sequence>
<keyword evidence="3" id="KW-1185">Reference proteome</keyword>
<name>A0AAD1MST9_9MYCO</name>
<reference evidence="2 3" key="1">
    <citation type="journal article" date="2019" name="Emerg. Microbes Infect.">
        <title>Comprehensive subspecies identification of 175 nontuberculous mycobacteria species based on 7547 genomic profiles.</title>
        <authorList>
            <person name="Matsumoto Y."/>
            <person name="Kinjo T."/>
            <person name="Motooka D."/>
            <person name="Nabeya D."/>
            <person name="Jung N."/>
            <person name="Uechi K."/>
            <person name="Horii T."/>
            <person name="Iida T."/>
            <person name="Fujita J."/>
            <person name="Nakamura S."/>
        </authorList>
    </citation>
    <scope>NUCLEOTIDE SEQUENCE [LARGE SCALE GENOMIC DNA]</scope>
    <source>
        <strain evidence="2 3">JCM 17423</strain>
    </source>
</reference>
<evidence type="ECO:0000313" key="3">
    <source>
        <dbReference type="Proteomes" id="UP000466607"/>
    </source>
</evidence>
<feature type="domain" description="YdhG-like" evidence="1">
    <location>
        <begin position="20"/>
        <end position="119"/>
    </location>
</feature>